<evidence type="ECO:0000259" key="1">
    <source>
        <dbReference type="Pfam" id="PF01979"/>
    </source>
</evidence>
<dbReference type="InterPro" id="IPR032466">
    <property type="entry name" value="Metal_Hydrolase"/>
</dbReference>
<dbReference type="Gene3D" id="3.20.20.140">
    <property type="entry name" value="Metal-dependent hydrolases"/>
    <property type="match status" value="1"/>
</dbReference>
<dbReference type="PANTHER" id="PTHR42717">
    <property type="entry name" value="DIHYDROOROTASE-RELATED"/>
    <property type="match status" value="1"/>
</dbReference>
<accession>S5LWS2</accession>
<dbReference type="RefSeq" id="WP_020836441.1">
    <property type="nucleotide sequence ID" value="NC_021833.1"/>
</dbReference>
<dbReference type="InterPro" id="IPR020043">
    <property type="entry name" value="Deacetylase_Atu3266-like"/>
</dbReference>
<dbReference type="HOGENOM" id="CLU_036699_1_0_14"/>
<dbReference type="KEGG" id="sdi:SDIMI_v3c05050"/>
<feature type="domain" description="Amidohydrolase-related" evidence="1">
    <location>
        <begin position="76"/>
        <end position="359"/>
    </location>
</feature>
<evidence type="ECO:0000313" key="2">
    <source>
        <dbReference type="EMBL" id="AGR42209.1"/>
    </source>
</evidence>
<dbReference type="AlphaFoldDB" id="S5LWS2"/>
<name>S5LWS2_9MOLU</name>
<dbReference type="STRING" id="1276221.SDIMI_v3c05050"/>
<dbReference type="EMBL" id="CP005076">
    <property type="protein sequence ID" value="AGR42209.1"/>
    <property type="molecule type" value="Genomic_DNA"/>
</dbReference>
<organism evidence="2 3">
    <name type="scientific">Spiroplasma diminutum CUAS-1</name>
    <dbReference type="NCBI Taxonomy" id="1276221"/>
    <lineage>
        <taxon>Bacteria</taxon>
        <taxon>Bacillati</taxon>
        <taxon>Mycoplasmatota</taxon>
        <taxon>Mollicutes</taxon>
        <taxon>Entomoplasmatales</taxon>
        <taxon>Spiroplasmataceae</taxon>
        <taxon>Spiroplasma</taxon>
    </lineage>
</organism>
<dbReference type="PATRIC" id="fig|1276221.3.peg.504"/>
<sequence>MLKILNIKDINNIKKNIYIINGKILFNKPDQFLETDFEEIKFENDIFVSYGWMDSHVHCDETNKIYGSNPEDIGYKMGVTTIVDAGSVGIDGIEKMWEVKKNLKTDLRILLNISKKGIYKQSELSNLEDITFEIDKKYENFIIGFKARMSKSVTLNKGIKPLDIFLEERELKNIKKPLMVHIGNEPPKFSDISKRLRKGDIITHIYNYKNNSVFNFDYTLTNDLKTCINKGIIFDVGHGSESFNYKCVNGTYANGFKPDIISTDIYNKNIEDGTVKSLAVTMSKFRSIGFEWEEILKMVSYNPYKHFNLKKMGKIQEGYIANLTFFKIEKNKLLEFDSLNNSIEIEEEIKPYAVIVNGNFYEVPKYEK</sequence>
<protein>
    <submittedName>
        <fullName evidence="2">Dihydroorotase</fullName>
    </submittedName>
</protein>
<dbReference type="Proteomes" id="UP000014983">
    <property type="component" value="Chromosome"/>
</dbReference>
<dbReference type="InterPro" id="IPR006680">
    <property type="entry name" value="Amidohydro-rel"/>
</dbReference>
<dbReference type="OrthoDB" id="9796020at2"/>
<reference evidence="2 3" key="1">
    <citation type="journal article" date="2013" name="Genome Biol. Evol.">
        <title>Comparison of metabolic capacities and inference of gene content evolution in mosquito-associated Spiroplasma diminutum and S. taiwanense.</title>
        <authorList>
            <person name="Lo W.S."/>
            <person name="Ku C."/>
            <person name="Chen L.L."/>
            <person name="Chang T.H."/>
            <person name="Kuo C.H."/>
        </authorList>
    </citation>
    <scope>NUCLEOTIDE SEQUENCE [LARGE SCALE GENOMIC DNA]</scope>
    <source>
        <strain evidence="2">CUAS-1</strain>
    </source>
</reference>
<dbReference type="eggNOG" id="COG3964">
    <property type="taxonomic scope" value="Bacteria"/>
</dbReference>
<dbReference type="PANTHER" id="PTHR42717:SF1">
    <property type="entry name" value="IMIDAZOLONEPROPIONASE AND RELATED AMIDOHYDROLASES"/>
    <property type="match status" value="1"/>
</dbReference>
<dbReference type="Pfam" id="PF01979">
    <property type="entry name" value="Amidohydro_1"/>
    <property type="match status" value="1"/>
</dbReference>
<dbReference type="SUPFAM" id="SSF51556">
    <property type="entry name" value="Metallo-dependent hydrolases"/>
    <property type="match status" value="1"/>
</dbReference>
<keyword evidence="3" id="KW-1185">Reference proteome</keyword>
<dbReference type="InterPro" id="IPR011059">
    <property type="entry name" value="Metal-dep_hydrolase_composite"/>
</dbReference>
<evidence type="ECO:0000313" key="3">
    <source>
        <dbReference type="Proteomes" id="UP000014983"/>
    </source>
</evidence>
<dbReference type="GO" id="GO:0019213">
    <property type="term" value="F:deacetylase activity"/>
    <property type="evidence" value="ECO:0007669"/>
    <property type="project" value="InterPro"/>
</dbReference>
<dbReference type="GO" id="GO:0016810">
    <property type="term" value="F:hydrolase activity, acting on carbon-nitrogen (but not peptide) bonds"/>
    <property type="evidence" value="ECO:0007669"/>
    <property type="project" value="InterPro"/>
</dbReference>
<proteinExistence type="predicted"/>
<gene>
    <name evidence="2" type="ORF">SDIMI_v3c05050</name>
</gene>
<dbReference type="InParanoid" id="S5LWS2"/>
<dbReference type="Gene3D" id="2.30.40.10">
    <property type="entry name" value="Urease, subunit C, domain 1"/>
    <property type="match status" value="1"/>
</dbReference>